<protein>
    <submittedName>
        <fullName evidence="1">Uncharacterized protein</fullName>
    </submittedName>
</protein>
<name>A0A1Z4JGF3_LEPBY</name>
<evidence type="ECO:0000313" key="2">
    <source>
        <dbReference type="Proteomes" id="UP000217895"/>
    </source>
</evidence>
<sequence>MPLSLTLSIEEFNLSLTKFAENGYERMTAALGDVEYSLNGSAIETGSLHEPKFIWVISAFVTVQQFRQLQAIYLHSDRKRAAQLPHAITIDDEIEPYVEPGNRTRAIVPGGTTTIEGGLISYPARFGARMFEPKAEKLKNSQYPYLARFTLKELDRVAP</sequence>
<proteinExistence type="predicted"/>
<keyword evidence="2" id="KW-1185">Reference proteome</keyword>
<accession>A0A1Z4JGF3</accession>
<dbReference type="EMBL" id="AP018203">
    <property type="protein sequence ID" value="BAY55842.1"/>
    <property type="molecule type" value="Genomic_DNA"/>
</dbReference>
<gene>
    <name evidence="1" type="ORF">NIES2135_26670</name>
</gene>
<evidence type="ECO:0000313" key="1">
    <source>
        <dbReference type="EMBL" id="BAY55842.1"/>
    </source>
</evidence>
<organism evidence="1 2">
    <name type="scientific">Leptolyngbya boryana NIES-2135</name>
    <dbReference type="NCBI Taxonomy" id="1973484"/>
    <lineage>
        <taxon>Bacteria</taxon>
        <taxon>Bacillati</taxon>
        <taxon>Cyanobacteriota</taxon>
        <taxon>Cyanophyceae</taxon>
        <taxon>Leptolyngbyales</taxon>
        <taxon>Leptolyngbyaceae</taxon>
        <taxon>Leptolyngbya group</taxon>
        <taxon>Leptolyngbya</taxon>
    </lineage>
</organism>
<dbReference type="AlphaFoldDB" id="A0A1Z4JGF3"/>
<reference evidence="1 2" key="1">
    <citation type="submission" date="2017-06" db="EMBL/GenBank/DDBJ databases">
        <title>Genome sequencing of cyanobaciteial culture collection at National Institute for Environmental Studies (NIES).</title>
        <authorList>
            <person name="Hirose Y."/>
            <person name="Shimura Y."/>
            <person name="Fujisawa T."/>
            <person name="Nakamura Y."/>
            <person name="Kawachi M."/>
        </authorList>
    </citation>
    <scope>NUCLEOTIDE SEQUENCE [LARGE SCALE GENOMIC DNA]</scope>
    <source>
        <strain evidence="1 2">NIES-2135</strain>
    </source>
</reference>
<dbReference type="Proteomes" id="UP000217895">
    <property type="component" value="Chromosome"/>
</dbReference>